<comment type="caution">
    <text evidence="8">The sequence shown here is derived from an EMBL/GenBank/DDBJ whole genome shotgun (WGS) entry which is preliminary data.</text>
</comment>
<evidence type="ECO:0000313" key="9">
    <source>
        <dbReference type="Proteomes" id="UP000522331"/>
    </source>
</evidence>
<protein>
    <recommendedName>
        <fullName evidence="4">Centromere protein O</fullName>
    </recommendedName>
</protein>
<name>A0A7K8EBQ6_LEURO</name>
<evidence type="ECO:0000313" key="8">
    <source>
        <dbReference type="EMBL" id="NXB48389.1"/>
    </source>
</evidence>
<gene>
    <name evidence="8" type="primary">Cenpo</name>
    <name evidence="8" type="ORF">LEUROT_R15624</name>
</gene>
<comment type="similarity">
    <text evidence="3">Belongs to the CENP-O/MCM21 family.</text>
</comment>
<dbReference type="InterPro" id="IPR018464">
    <property type="entry name" value="CENP-O"/>
</dbReference>
<dbReference type="EMBL" id="VZTC01005246">
    <property type="protein sequence ID" value="NXB48389.1"/>
    <property type="molecule type" value="Genomic_DNA"/>
</dbReference>
<evidence type="ECO:0000256" key="1">
    <source>
        <dbReference type="ARBA" id="ARBA00004123"/>
    </source>
</evidence>
<feature type="non-terminal residue" evidence="8">
    <location>
        <position position="65"/>
    </location>
</feature>
<comment type="subcellular location">
    <subcellularLocation>
        <location evidence="2">Chromosome</location>
        <location evidence="2">Centromere</location>
    </subcellularLocation>
    <subcellularLocation>
        <location evidence="1">Nucleus</location>
    </subcellularLocation>
</comment>
<reference evidence="8 9" key="1">
    <citation type="submission" date="2019-09" db="EMBL/GenBank/DDBJ databases">
        <title>Bird 10,000 Genomes (B10K) Project - Family phase.</title>
        <authorList>
            <person name="Zhang G."/>
        </authorList>
    </citation>
    <scope>NUCLEOTIDE SEQUENCE [LARGE SCALE GENOMIC DNA]</scope>
    <source>
        <strain evidence="8">B10K-DU-002-02</strain>
        <tissue evidence="8">Muscle</tissue>
    </source>
</reference>
<keyword evidence="6" id="KW-0539">Nucleus</keyword>
<organism evidence="8 9">
    <name type="scientific">Leucopsar rothschildi</name>
    <name type="common">Bali myna</name>
    <name type="synonym">Rothschild's mynah</name>
    <dbReference type="NCBI Taxonomy" id="127929"/>
    <lineage>
        <taxon>Eukaryota</taxon>
        <taxon>Metazoa</taxon>
        <taxon>Chordata</taxon>
        <taxon>Craniata</taxon>
        <taxon>Vertebrata</taxon>
        <taxon>Euteleostomi</taxon>
        <taxon>Archelosauria</taxon>
        <taxon>Archosauria</taxon>
        <taxon>Dinosauria</taxon>
        <taxon>Saurischia</taxon>
        <taxon>Theropoda</taxon>
        <taxon>Coelurosauria</taxon>
        <taxon>Aves</taxon>
        <taxon>Neognathae</taxon>
        <taxon>Neoaves</taxon>
        <taxon>Telluraves</taxon>
        <taxon>Australaves</taxon>
        <taxon>Passeriformes</taxon>
        <taxon>Sturnidae</taxon>
        <taxon>Leucopsar</taxon>
    </lineage>
</organism>
<evidence type="ECO:0000256" key="4">
    <source>
        <dbReference type="ARBA" id="ARBA00016395"/>
    </source>
</evidence>
<proteinExistence type="inferred from homology"/>
<sequence>QPCREFRELGEFRELRLRRHSIPPFLPLEALAGHFLPHRPRQFLALLLQHLNAFVARREQLRQLQ</sequence>
<evidence type="ECO:0000256" key="7">
    <source>
        <dbReference type="ARBA" id="ARBA00023328"/>
    </source>
</evidence>
<evidence type="ECO:0000256" key="3">
    <source>
        <dbReference type="ARBA" id="ARBA00007321"/>
    </source>
</evidence>
<dbReference type="PANTHER" id="PTHR14582">
    <property type="entry name" value="INNER KINETOCHORE SUBUNIT MAL2"/>
    <property type="match status" value="1"/>
</dbReference>
<accession>A0A7K8EBQ6</accession>
<evidence type="ECO:0000256" key="2">
    <source>
        <dbReference type="ARBA" id="ARBA00004584"/>
    </source>
</evidence>
<evidence type="ECO:0000256" key="6">
    <source>
        <dbReference type="ARBA" id="ARBA00023242"/>
    </source>
</evidence>
<dbReference type="GO" id="GO:0005634">
    <property type="term" value="C:nucleus"/>
    <property type="evidence" value="ECO:0007669"/>
    <property type="project" value="UniProtKB-SubCell"/>
</dbReference>
<dbReference type="Proteomes" id="UP000522331">
    <property type="component" value="Unassembled WGS sequence"/>
</dbReference>
<dbReference type="AlphaFoldDB" id="A0A7K8EBQ6"/>
<feature type="non-terminal residue" evidence="8">
    <location>
        <position position="1"/>
    </location>
</feature>
<keyword evidence="5" id="KW-0158">Chromosome</keyword>
<keyword evidence="9" id="KW-1185">Reference proteome</keyword>
<dbReference type="GO" id="GO:0031511">
    <property type="term" value="C:Mis6-Sim4 complex"/>
    <property type="evidence" value="ECO:0007669"/>
    <property type="project" value="TreeGrafter"/>
</dbReference>
<evidence type="ECO:0000256" key="5">
    <source>
        <dbReference type="ARBA" id="ARBA00022454"/>
    </source>
</evidence>
<keyword evidence="7" id="KW-0137">Centromere</keyword>
<dbReference type="PANTHER" id="PTHR14582:SF1">
    <property type="entry name" value="CENTROMERE PROTEIN O"/>
    <property type="match status" value="1"/>
</dbReference>